<dbReference type="RefSeq" id="WP_110267028.1">
    <property type="nucleotide sequence ID" value="NZ_CAWNXA010000021.1"/>
</dbReference>
<accession>A0A318DZB0</accession>
<dbReference type="AlphaFoldDB" id="A0A318DZB0"/>
<protein>
    <submittedName>
        <fullName evidence="1">Helix-destabilizing protein</fullName>
    </submittedName>
</protein>
<reference evidence="1 2" key="1">
    <citation type="submission" date="2018-04" db="EMBL/GenBank/DDBJ databases">
        <title>Genomic Encyclopedia of Type Strains, Phase IV (KMG-IV): sequencing the most valuable type-strain genomes for metagenomic binning, comparative biology and taxonomic classification.</title>
        <authorList>
            <person name="Goeker M."/>
        </authorList>
    </citation>
    <scope>NUCLEOTIDE SEQUENCE [LARGE SCALE GENOMIC DNA]</scope>
    <source>
        <strain evidence="1 2">DSM 104150</strain>
    </source>
</reference>
<evidence type="ECO:0000313" key="1">
    <source>
        <dbReference type="EMBL" id="PXV63060.1"/>
    </source>
</evidence>
<gene>
    <name evidence="1" type="ORF">C8D93_1219</name>
</gene>
<organism evidence="1 2">
    <name type="scientific">Sinimarinibacterium flocculans</name>
    <dbReference type="NCBI Taxonomy" id="985250"/>
    <lineage>
        <taxon>Bacteria</taxon>
        <taxon>Pseudomonadati</taxon>
        <taxon>Pseudomonadota</taxon>
        <taxon>Gammaproteobacteria</taxon>
        <taxon>Nevskiales</taxon>
        <taxon>Nevskiaceae</taxon>
        <taxon>Sinimarinibacterium</taxon>
    </lineage>
</organism>
<comment type="caution">
    <text evidence="1">The sequence shown here is derived from an EMBL/GenBank/DDBJ whole genome shotgun (WGS) entry which is preliminary data.</text>
</comment>
<dbReference type="EMBL" id="QICN01000021">
    <property type="protein sequence ID" value="PXV63060.1"/>
    <property type="molecule type" value="Genomic_DNA"/>
</dbReference>
<proteinExistence type="predicted"/>
<name>A0A318DZB0_9GAMM</name>
<keyword evidence="2" id="KW-1185">Reference proteome</keyword>
<dbReference type="InterPro" id="IPR012340">
    <property type="entry name" value="NA-bd_OB-fold"/>
</dbReference>
<dbReference type="Proteomes" id="UP000248330">
    <property type="component" value="Unassembled WGS sequence"/>
</dbReference>
<evidence type="ECO:0000313" key="2">
    <source>
        <dbReference type="Proteomes" id="UP000248330"/>
    </source>
</evidence>
<sequence>MNDKVKDALGGIVIEIPSGDAINKAEKVNPETGEIVRKAHRVQLCYVHLPDHKYPKEMLRLVAKGESPLPAGDYTLDVSKLFANFSWGRIEFSLRDLVPLAQGVRKVA</sequence>
<dbReference type="Gene3D" id="2.40.50.140">
    <property type="entry name" value="Nucleic acid-binding proteins"/>
    <property type="match status" value="1"/>
</dbReference>